<dbReference type="AlphaFoldDB" id="A0A4Z2H7W5"/>
<gene>
    <name evidence="1" type="ORF">EYF80_028452</name>
</gene>
<organism evidence="1 2">
    <name type="scientific">Liparis tanakae</name>
    <name type="common">Tanaka's snailfish</name>
    <dbReference type="NCBI Taxonomy" id="230148"/>
    <lineage>
        <taxon>Eukaryota</taxon>
        <taxon>Metazoa</taxon>
        <taxon>Chordata</taxon>
        <taxon>Craniata</taxon>
        <taxon>Vertebrata</taxon>
        <taxon>Euteleostomi</taxon>
        <taxon>Actinopterygii</taxon>
        <taxon>Neopterygii</taxon>
        <taxon>Teleostei</taxon>
        <taxon>Neoteleostei</taxon>
        <taxon>Acanthomorphata</taxon>
        <taxon>Eupercaria</taxon>
        <taxon>Perciformes</taxon>
        <taxon>Cottioidei</taxon>
        <taxon>Cottales</taxon>
        <taxon>Liparidae</taxon>
        <taxon>Liparis</taxon>
    </lineage>
</organism>
<name>A0A4Z2H7W5_9TELE</name>
<sequence>MEPAVADVGRVADLTAQHGAAAVQGILGLGLLCELEGRGLDGQNCERGEKRRRVNDRSRRTVPERDSCFGMFRSDWTAGRGVAGIERCRRRADWSVAAIRCLSRRCLDLS</sequence>
<proteinExistence type="predicted"/>
<reference evidence="1 2" key="1">
    <citation type="submission" date="2019-03" db="EMBL/GenBank/DDBJ databases">
        <title>First draft genome of Liparis tanakae, snailfish: a comprehensive survey of snailfish specific genes.</title>
        <authorList>
            <person name="Kim W."/>
            <person name="Song I."/>
            <person name="Jeong J.-H."/>
            <person name="Kim D."/>
            <person name="Kim S."/>
            <person name="Ryu S."/>
            <person name="Song J.Y."/>
            <person name="Lee S.K."/>
        </authorList>
    </citation>
    <scope>NUCLEOTIDE SEQUENCE [LARGE SCALE GENOMIC DNA]</scope>
    <source>
        <tissue evidence="1">Muscle</tissue>
    </source>
</reference>
<keyword evidence="2" id="KW-1185">Reference proteome</keyword>
<accession>A0A4Z2H7W5</accession>
<evidence type="ECO:0000313" key="2">
    <source>
        <dbReference type="Proteomes" id="UP000314294"/>
    </source>
</evidence>
<protein>
    <submittedName>
        <fullName evidence="1">Uncharacterized protein</fullName>
    </submittedName>
</protein>
<evidence type="ECO:0000313" key="1">
    <source>
        <dbReference type="EMBL" id="TNN61325.1"/>
    </source>
</evidence>
<dbReference type="Proteomes" id="UP000314294">
    <property type="component" value="Unassembled WGS sequence"/>
</dbReference>
<dbReference type="EMBL" id="SRLO01000317">
    <property type="protein sequence ID" value="TNN61325.1"/>
    <property type="molecule type" value="Genomic_DNA"/>
</dbReference>
<comment type="caution">
    <text evidence="1">The sequence shown here is derived from an EMBL/GenBank/DDBJ whole genome shotgun (WGS) entry which is preliminary data.</text>
</comment>